<keyword evidence="1" id="KW-0808">Transferase</keyword>
<feature type="binding site" evidence="5">
    <location>
        <position position="285"/>
    </location>
    <ligand>
        <name>ATP</name>
        <dbReference type="ChEBI" id="CHEBI:30616"/>
    </ligand>
</feature>
<evidence type="ECO:0000256" key="3">
    <source>
        <dbReference type="ARBA" id="ARBA00022777"/>
    </source>
</evidence>
<dbReference type="SMART" id="SM00220">
    <property type="entry name" value="S_TKc"/>
    <property type="match status" value="1"/>
</dbReference>
<dbReference type="PROSITE" id="PS00107">
    <property type="entry name" value="PROTEIN_KINASE_ATP"/>
    <property type="match status" value="1"/>
</dbReference>
<keyword evidence="4 5" id="KW-0067">ATP-binding</keyword>
<evidence type="ECO:0000256" key="1">
    <source>
        <dbReference type="ARBA" id="ARBA00022679"/>
    </source>
</evidence>
<evidence type="ECO:0000256" key="5">
    <source>
        <dbReference type="PROSITE-ProRule" id="PRU10141"/>
    </source>
</evidence>
<feature type="domain" description="Protein kinase" evidence="6">
    <location>
        <begin position="257"/>
        <end position="521"/>
    </location>
</feature>
<organism evidence="7 8">
    <name type="scientific">Ostreobium quekettii</name>
    <dbReference type="NCBI Taxonomy" id="121088"/>
    <lineage>
        <taxon>Eukaryota</taxon>
        <taxon>Viridiplantae</taxon>
        <taxon>Chlorophyta</taxon>
        <taxon>core chlorophytes</taxon>
        <taxon>Ulvophyceae</taxon>
        <taxon>TCBD clade</taxon>
        <taxon>Bryopsidales</taxon>
        <taxon>Ostreobineae</taxon>
        <taxon>Ostreobiaceae</taxon>
        <taxon>Ostreobium</taxon>
    </lineage>
</organism>
<keyword evidence="8" id="KW-1185">Reference proteome</keyword>
<proteinExistence type="predicted"/>
<dbReference type="Gene3D" id="1.10.510.10">
    <property type="entry name" value="Transferase(Phosphotransferase) domain 1"/>
    <property type="match status" value="1"/>
</dbReference>
<dbReference type="InterPro" id="IPR011009">
    <property type="entry name" value="Kinase-like_dom_sf"/>
</dbReference>
<accession>A0A8S1J5L4</accession>
<evidence type="ECO:0000256" key="2">
    <source>
        <dbReference type="ARBA" id="ARBA00022741"/>
    </source>
</evidence>
<dbReference type="EMBL" id="CAJHUC010001833">
    <property type="protein sequence ID" value="CAD7702448.1"/>
    <property type="molecule type" value="Genomic_DNA"/>
</dbReference>
<name>A0A8S1J5L4_9CHLO</name>
<dbReference type="OrthoDB" id="903856at2759"/>
<dbReference type="InterPro" id="IPR051681">
    <property type="entry name" value="Ser/Thr_Kinases-Pseudokinases"/>
</dbReference>
<sequence>EYEGNCGLPGEELPTVGCSRDEKPIDVTMHIRTAVTVLLWILALWFCRIYLTTNRTINWQQRYGVDAGSGFQEVAPKGEERESVEGNGPVPAIPVGDATCPAEGNEVQYNNNIMRFLQSQLDKVEKLEMPLWASAESSEDFAKQVANGHRLLSKHRMFLDIRNFYMSRVASKAVEVICVHLKDILQEWHMQHQVGVEETIPLAKVMEDEKCLDNLLSYILRGRDCEMTQQQRARWDAIKSDHERKMRMLMIIDENEIQLHEEIGAGGMGVVHRAEWGTADVAVKKTEQVDELHVQRLAELIKEGCVHASLNHRNIVHLYGTTVSGWIVMERADTTLWKLCHKGPKLPWRSILNLLQQGADALAYMHSRDPVLVHSDVKPQNFLIFGTQPDDFLLKVSDFGVSFEERKTRANTVRLGGGTPEYIAPEISLDKPLTKESDVFSFGVLLFEVFSRNHPYGRLSRDVRVLFLKKDREEDPCPVGDQDCPPQMRELMKRCCAADPCCRPTMAEVSRRLQQLSPDWVPTQDPTMEDTAIECRSVGTSEEAAKCSNGGTAQRAMDKRDMSLFTSGKLGRPESPTGMFRSIISAQSNVEAEGHSSQEVDGEELIILL</sequence>
<evidence type="ECO:0000256" key="4">
    <source>
        <dbReference type="ARBA" id="ARBA00022840"/>
    </source>
</evidence>
<keyword evidence="3" id="KW-0418">Kinase</keyword>
<feature type="non-terminal residue" evidence="7">
    <location>
        <position position="609"/>
    </location>
</feature>
<dbReference type="PROSITE" id="PS00108">
    <property type="entry name" value="PROTEIN_KINASE_ST"/>
    <property type="match status" value="1"/>
</dbReference>
<dbReference type="Gene3D" id="3.30.200.20">
    <property type="entry name" value="Phosphorylase Kinase, domain 1"/>
    <property type="match status" value="1"/>
</dbReference>
<dbReference type="InterPro" id="IPR008271">
    <property type="entry name" value="Ser/Thr_kinase_AS"/>
</dbReference>
<dbReference type="GO" id="GO:0004674">
    <property type="term" value="F:protein serine/threonine kinase activity"/>
    <property type="evidence" value="ECO:0007669"/>
    <property type="project" value="TreeGrafter"/>
</dbReference>
<dbReference type="InterPro" id="IPR000719">
    <property type="entry name" value="Prot_kinase_dom"/>
</dbReference>
<dbReference type="GO" id="GO:0005524">
    <property type="term" value="F:ATP binding"/>
    <property type="evidence" value="ECO:0007669"/>
    <property type="project" value="UniProtKB-UniRule"/>
</dbReference>
<keyword evidence="2 5" id="KW-0547">Nucleotide-binding</keyword>
<dbReference type="PROSITE" id="PS50011">
    <property type="entry name" value="PROTEIN_KINASE_DOM"/>
    <property type="match status" value="1"/>
</dbReference>
<dbReference type="InterPro" id="IPR017441">
    <property type="entry name" value="Protein_kinase_ATP_BS"/>
</dbReference>
<dbReference type="PANTHER" id="PTHR44329">
    <property type="entry name" value="SERINE/THREONINE-PROTEIN KINASE TNNI3K-RELATED"/>
    <property type="match status" value="1"/>
</dbReference>
<dbReference type="SUPFAM" id="SSF56112">
    <property type="entry name" value="Protein kinase-like (PK-like)"/>
    <property type="match status" value="1"/>
</dbReference>
<protein>
    <recommendedName>
        <fullName evidence="6">Protein kinase domain-containing protein</fullName>
    </recommendedName>
</protein>
<dbReference type="Pfam" id="PF00069">
    <property type="entry name" value="Pkinase"/>
    <property type="match status" value="1"/>
</dbReference>
<dbReference type="AlphaFoldDB" id="A0A8S1J5L4"/>
<dbReference type="Proteomes" id="UP000708148">
    <property type="component" value="Unassembled WGS sequence"/>
</dbReference>
<evidence type="ECO:0000313" key="7">
    <source>
        <dbReference type="EMBL" id="CAD7702448.1"/>
    </source>
</evidence>
<evidence type="ECO:0000259" key="6">
    <source>
        <dbReference type="PROSITE" id="PS50011"/>
    </source>
</evidence>
<gene>
    <name evidence="7" type="ORF">OSTQU699_LOCUS7805</name>
</gene>
<evidence type="ECO:0000313" key="8">
    <source>
        <dbReference type="Proteomes" id="UP000708148"/>
    </source>
</evidence>
<reference evidence="7" key="1">
    <citation type="submission" date="2020-12" db="EMBL/GenBank/DDBJ databases">
        <authorList>
            <person name="Iha C."/>
        </authorList>
    </citation>
    <scope>NUCLEOTIDE SEQUENCE</scope>
</reference>
<comment type="caution">
    <text evidence="7">The sequence shown here is derived from an EMBL/GenBank/DDBJ whole genome shotgun (WGS) entry which is preliminary data.</text>
</comment>